<organism evidence="2 3">
    <name type="scientific">Hibiscus trionum</name>
    <name type="common">Flower of an hour</name>
    <dbReference type="NCBI Taxonomy" id="183268"/>
    <lineage>
        <taxon>Eukaryota</taxon>
        <taxon>Viridiplantae</taxon>
        <taxon>Streptophyta</taxon>
        <taxon>Embryophyta</taxon>
        <taxon>Tracheophyta</taxon>
        <taxon>Spermatophyta</taxon>
        <taxon>Magnoliopsida</taxon>
        <taxon>eudicotyledons</taxon>
        <taxon>Gunneridae</taxon>
        <taxon>Pentapetalae</taxon>
        <taxon>rosids</taxon>
        <taxon>malvids</taxon>
        <taxon>Malvales</taxon>
        <taxon>Malvaceae</taxon>
        <taxon>Malvoideae</taxon>
        <taxon>Hibiscus</taxon>
    </lineage>
</organism>
<accession>A0A9W7JKB2</accession>
<evidence type="ECO:0000313" key="2">
    <source>
        <dbReference type="EMBL" id="GMJ13334.1"/>
    </source>
</evidence>
<dbReference type="PANTHER" id="PTHR33710">
    <property type="entry name" value="BNAC02G09200D PROTEIN"/>
    <property type="match status" value="1"/>
</dbReference>
<dbReference type="SUPFAM" id="SSF56219">
    <property type="entry name" value="DNase I-like"/>
    <property type="match status" value="1"/>
</dbReference>
<proteinExistence type="predicted"/>
<dbReference type="AlphaFoldDB" id="A0A9W7JKB2"/>
<dbReference type="EMBL" id="BSYR01000065">
    <property type="protein sequence ID" value="GMJ13334.1"/>
    <property type="molecule type" value="Genomic_DNA"/>
</dbReference>
<dbReference type="Pfam" id="PF03372">
    <property type="entry name" value="Exo_endo_phos"/>
    <property type="match status" value="1"/>
</dbReference>
<protein>
    <recommendedName>
        <fullName evidence="1">Endonuclease/exonuclease/phosphatase domain-containing protein</fullName>
    </recommendedName>
</protein>
<sequence>MRLLSWNIRGLGSRVKISEARRIVRENNIDIAFIQETKKEMISIELVRKFWADDNFDFRFVGSIGKSGGILTIWDKNKFEETSYTIKESFLFIEGKWMSTNLQIALANVYAPCSIHNQKLLWEEIRSQKIVSCVCWFLGGDFNAIRKLSERRSVSNSKACIKEFNSFIDDCKFFDLPLIGIKYTWYGPNNKRSRIDRIMVEEDWLFNNSDAHLKALPRTVSDHIPLLMTLEKIDWGPRPFKFINAWTNQEGYASIVN</sequence>
<gene>
    <name evidence="2" type="ORF">HRI_005002600</name>
</gene>
<name>A0A9W7JKB2_HIBTR</name>
<keyword evidence="3" id="KW-1185">Reference proteome</keyword>
<dbReference type="InterPro" id="IPR036691">
    <property type="entry name" value="Endo/exonu/phosph_ase_sf"/>
</dbReference>
<dbReference type="OrthoDB" id="1881450at2759"/>
<dbReference type="GO" id="GO:0003824">
    <property type="term" value="F:catalytic activity"/>
    <property type="evidence" value="ECO:0007669"/>
    <property type="project" value="InterPro"/>
</dbReference>
<reference evidence="2" key="1">
    <citation type="submission" date="2023-05" db="EMBL/GenBank/DDBJ databases">
        <title>Genome and transcriptome analyses reveal genes involved in the formation of fine ridges on petal epidermal cells in Hibiscus trionum.</title>
        <authorList>
            <person name="Koshimizu S."/>
            <person name="Masuda S."/>
            <person name="Ishii T."/>
            <person name="Shirasu K."/>
            <person name="Hoshino A."/>
            <person name="Arita M."/>
        </authorList>
    </citation>
    <scope>NUCLEOTIDE SEQUENCE</scope>
    <source>
        <strain evidence="2">Hamamatsu line</strain>
    </source>
</reference>
<dbReference type="InterPro" id="IPR005135">
    <property type="entry name" value="Endo/exonuclease/phosphatase"/>
</dbReference>
<evidence type="ECO:0000313" key="3">
    <source>
        <dbReference type="Proteomes" id="UP001165190"/>
    </source>
</evidence>
<feature type="domain" description="Endonuclease/exonuclease/phosphatase" evidence="1">
    <location>
        <begin position="4"/>
        <end position="223"/>
    </location>
</feature>
<comment type="caution">
    <text evidence="2">The sequence shown here is derived from an EMBL/GenBank/DDBJ whole genome shotgun (WGS) entry which is preliminary data.</text>
</comment>
<dbReference type="Proteomes" id="UP001165190">
    <property type="component" value="Unassembled WGS sequence"/>
</dbReference>
<dbReference type="PANTHER" id="PTHR33710:SF64">
    <property type="entry name" value="ENDONUCLEASE_EXONUCLEASE_PHOSPHATASE DOMAIN-CONTAINING PROTEIN"/>
    <property type="match status" value="1"/>
</dbReference>
<dbReference type="Gene3D" id="3.60.10.10">
    <property type="entry name" value="Endonuclease/exonuclease/phosphatase"/>
    <property type="match status" value="1"/>
</dbReference>
<evidence type="ECO:0000259" key="1">
    <source>
        <dbReference type="Pfam" id="PF03372"/>
    </source>
</evidence>